<sequence>MPFLARQDFEGVNCMADEVLAQVAHGHVFNFSFLLALCHALECYFEEVGSTLQVVSEADYRRDFLLPVLEEALHKAEICIMDSRDHLAEVVLQTMSDDAHFGTLRNVNAPVADVEVALRLSTWDRDMERRLCRQLHEAREESSFIFRAIRHYEGADTTTETLLASLETIRGALEDMVPEHYP</sequence>
<evidence type="ECO:0000313" key="1">
    <source>
        <dbReference type="EMBL" id="GAA0184549.1"/>
    </source>
</evidence>
<comment type="caution">
    <text evidence="1">The sequence shown here is derived from an EMBL/GenBank/DDBJ whole genome shotgun (WGS) entry which is preliminary data.</text>
</comment>
<name>A0AAV3RVR8_LITER</name>
<evidence type="ECO:0000313" key="2">
    <source>
        <dbReference type="Proteomes" id="UP001454036"/>
    </source>
</evidence>
<proteinExistence type="predicted"/>
<dbReference type="Proteomes" id="UP001454036">
    <property type="component" value="Unassembled WGS sequence"/>
</dbReference>
<dbReference type="EMBL" id="BAABME010011975">
    <property type="protein sequence ID" value="GAA0184549.1"/>
    <property type="molecule type" value="Genomic_DNA"/>
</dbReference>
<dbReference type="AlphaFoldDB" id="A0AAV3RVR8"/>
<gene>
    <name evidence="1" type="ORF">LIER_31837</name>
</gene>
<organism evidence="1 2">
    <name type="scientific">Lithospermum erythrorhizon</name>
    <name type="common">Purple gromwell</name>
    <name type="synonym">Lithospermum officinale var. erythrorhizon</name>
    <dbReference type="NCBI Taxonomy" id="34254"/>
    <lineage>
        <taxon>Eukaryota</taxon>
        <taxon>Viridiplantae</taxon>
        <taxon>Streptophyta</taxon>
        <taxon>Embryophyta</taxon>
        <taxon>Tracheophyta</taxon>
        <taxon>Spermatophyta</taxon>
        <taxon>Magnoliopsida</taxon>
        <taxon>eudicotyledons</taxon>
        <taxon>Gunneridae</taxon>
        <taxon>Pentapetalae</taxon>
        <taxon>asterids</taxon>
        <taxon>lamiids</taxon>
        <taxon>Boraginales</taxon>
        <taxon>Boraginaceae</taxon>
        <taxon>Boraginoideae</taxon>
        <taxon>Lithospermeae</taxon>
        <taxon>Lithospermum</taxon>
    </lineage>
</organism>
<keyword evidence="2" id="KW-1185">Reference proteome</keyword>
<reference evidence="1 2" key="1">
    <citation type="submission" date="2024-01" db="EMBL/GenBank/DDBJ databases">
        <title>The complete chloroplast genome sequence of Lithospermum erythrorhizon: insights into the phylogenetic relationship among Boraginaceae species and the maternal lineages of purple gromwells.</title>
        <authorList>
            <person name="Okada T."/>
            <person name="Watanabe K."/>
        </authorList>
    </citation>
    <scope>NUCLEOTIDE SEQUENCE [LARGE SCALE GENOMIC DNA]</scope>
</reference>
<accession>A0AAV3RVR8</accession>
<protein>
    <submittedName>
        <fullName evidence="1">Uncharacterized protein</fullName>
    </submittedName>
</protein>